<feature type="domain" description="Type II secretion system protein GspC N-terminal" evidence="12">
    <location>
        <begin position="31"/>
        <end position="163"/>
    </location>
</feature>
<dbReference type="GO" id="GO:0015627">
    <property type="term" value="C:type II protein secretion system complex"/>
    <property type="evidence" value="ECO:0007669"/>
    <property type="project" value="InterPro"/>
</dbReference>
<evidence type="ECO:0000313" key="13">
    <source>
        <dbReference type="EMBL" id="CAB0151149.1"/>
    </source>
</evidence>
<dbReference type="PROSITE" id="PS01141">
    <property type="entry name" value="T2SP_C"/>
    <property type="match status" value="1"/>
</dbReference>
<dbReference type="SUPFAM" id="SSF50156">
    <property type="entry name" value="PDZ domain-like"/>
    <property type="match status" value="1"/>
</dbReference>
<accession>A0A6S6WRW7</accession>
<evidence type="ECO:0000259" key="12">
    <source>
        <dbReference type="Pfam" id="PF11356"/>
    </source>
</evidence>
<dbReference type="GO" id="GO:0005886">
    <property type="term" value="C:plasma membrane"/>
    <property type="evidence" value="ECO:0007669"/>
    <property type="project" value="UniProtKB-SubCell"/>
</dbReference>
<feature type="region of interest" description="Disordered" evidence="10">
    <location>
        <begin position="178"/>
        <end position="209"/>
    </location>
</feature>
<dbReference type="Pfam" id="PF11356">
    <property type="entry name" value="T2SSC"/>
    <property type="match status" value="1"/>
</dbReference>
<sequence length="314" mass="34067">MQIQNPQLKRLVTLVSEPRKVRGVLWVVTALFAIYATWVLAQLTWQLLAPASEPASGPIQTSVSQQRQAPKGRVSNLAELNLFGTTTVQQSSSRAPKTNLNVRLLGVTASSLPERSAAIIEKDRNQEVYVIGDKLAGTDVTIEEIYADRVILNNSGILETLELEGIGELSEGLSLTLDNQQSAQRQTEPERPRWGDQVQSQQLSAGDRAAVRRARSQGAGALMDLIRIVPAMSGDGLQGYRLSPGNKPELFSNAGFKPGDIAVAINGQDLTEVASAQVAINELRQAQKVIVTVLRNDTYLDLELAVPNEQPNAN</sequence>
<feature type="transmembrane region" description="Helical" evidence="11">
    <location>
        <begin position="21"/>
        <end position="41"/>
    </location>
</feature>
<evidence type="ECO:0000256" key="6">
    <source>
        <dbReference type="ARBA" id="ARBA00022692"/>
    </source>
</evidence>
<comment type="subcellular location">
    <subcellularLocation>
        <location evidence="1">Cell inner membrane</location>
    </subcellularLocation>
</comment>
<evidence type="ECO:0000256" key="7">
    <source>
        <dbReference type="ARBA" id="ARBA00022927"/>
    </source>
</evidence>
<dbReference type="RefSeq" id="WP_173920542.1">
    <property type="nucleotide sequence ID" value="NZ_CADCXY010000003.1"/>
</dbReference>
<evidence type="ECO:0000313" key="14">
    <source>
        <dbReference type="Proteomes" id="UP000481517"/>
    </source>
</evidence>
<proteinExistence type="inferred from homology"/>
<protein>
    <submittedName>
        <fullName evidence="13">Type II secretion system protein C</fullName>
    </submittedName>
</protein>
<keyword evidence="8 11" id="KW-1133">Transmembrane helix</keyword>
<dbReference type="EMBL" id="CADCXY010000003">
    <property type="protein sequence ID" value="CAB0151149.1"/>
    <property type="molecule type" value="Genomic_DNA"/>
</dbReference>
<organism evidence="13 14">
    <name type="scientific">Pseudidiomarina piscicola</name>
    <dbReference type="NCBI Taxonomy" id="2614830"/>
    <lineage>
        <taxon>Bacteria</taxon>
        <taxon>Pseudomonadati</taxon>
        <taxon>Pseudomonadota</taxon>
        <taxon>Gammaproteobacteria</taxon>
        <taxon>Alteromonadales</taxon>
        <taxon>Idiomarinaceae</taxon>
        <taxon>Pseudidiomarina</taxon>
    </lineage>
</organism>
<evidence type="ECO:0000256" key="4">
    <source>
        <dbReference type="ARBA" id="ARBA00022475"/>
    </source>
</evidence>
<keyword evidence="7" id="KW-0653">Protein transport</keyword>
<name>A0A6S6WRW7_9GAMM</name>
<evidence type="ECO:0000256" key="8">
    <source>
        <dbReference type="ARBA" id="ARBA00022989"/>
    </source>
</evidence>
<dbReference type="InterPro" id="IPR001639">
    <property type="entry name" value="T2SS_protein-GspC"/>
</dbReference>
<dbReference type="Gene3D" id="2.30.30.830">
    <property type="match status" value="1"/>
</dbReference>
<evidence type="ECO:0000256" key="10">
    <source>
        <dbReference type="SAM" id="MobiDB-lite"/>
    </source>
</evidence>
<dbReference type="InterPro" id="IPR036034">
    <property type="entry name" value="PDZ_sf"/>
</dbReference>
<evidence type="ECO:0000256" key="11">
    <source>
        <dbReference type="SAM" id="Phobius"/>
    </source>
</evidence>
<reference evidence="13 14" key="1">
    <citation type="submission" date="2020-02" db="EMBL/GenBank/DDBJ databases">
        <authorList>
            <person name="Rodrigo-Torres L."/>
            <person name="Arahal R. D."/>
            <person name="Lucena T."/>
        </authorList>
    </citation>
    <scope>NUCLEOTIDE SEQUENCE [LARGE SCALE GENOMIC DNA]</scope>
    <source>
        <strain evidence="13 14">CECT 9734</strain>
    </source>
</reference>
<dbReference type="Gene3D" id="2.30.42.10">
    <property type="match status" value="1"/>
</dbReference>
<evidence type="ECO:0000256" key="9">
    <source>
        <dbReference type="ARBA" id="ARBA00023136"/>
    </source>
</evidence>
<keyword evidence="6 11" id="KW-0812">Transmembrane</keyword>
<keyword evidence="14" id="KW-1185">Reference proteome</keyword>
<keyword evidence="5" id="KW-0997">Cell inner membrane</keyword>
<keyword evidence="4" id="KW-1003">Cell membrane</keyword>
<keyword evidence="9 11" id="KW-0472">Membrane</keyword>
<gene>
    <name evidence="13" type="primary">epsC</name>
    <name evidence="13" type="ORF">PSI9734_01562</name>
</gene>
<dbReference type="NCBIfam" id="TIGR01713">
    <property type="entry name" value="typeII_sec_gspC"/>
    <property type="match status" value="1"/>
</dbReference>
<keyword evidence="3" id="KW-0813">Transport</keyword>
<dbReference type="AlphaFoldDB" id="A0A6S6WRW7"/>
<dbReference type="InterPro" id="IPR024961">
    <property type="entry name" value="T2SS_GspC_N"/>
</dbReference>
<evidence type="ECO:0000256" key="3">
    <source>
        <dbReference type="ARBA" id="ARBA00022448"/>
    </source>
</evidence>
<evidence type="ECO:0000256" key="2">
    <source>
        <dbReference type="ARBA" id="ARBA00007986"/>
    </source>
</evidence>
<dbReference type="GO" id="GO:0015628">
    <property type="term" value="P:protein secretion by the type II secretion system"/>
    <property type="evidence" value="ECO:0007669"/>
    <property type="project" value="InterPro"/>
</dbReference>
<evidence type="ECO:0000256" key="1">
    <source>
        <dbReference type="ARBA" id="ARBA00004533"/>
    </source>
</evidence>
<comment type="similarity">
    <text evidence="2">Belongs to the GSP C family.</text>
</comment>
<evidence type="ECO:0000256" key="5">
    <source>
        <dbReference type="ARBA" id="ARBA00022519"/>
    </source>
</evidence>
<dbReference type="Proteomes" id="UP000481517">
    <property type="component" value="Unassembled WGS sequence"/>
</dbReference>